<feature type="compositionally biased region" description="Basic and acidic residues" evidence="1">
    <location>
        <begin position="136"/>
        <end position="171"/>
    </location>
</feature>
<dbReference type="AlphaFoldDB" id="A0A644ZZV3"/>
<name>A0A644ZZV3_9ZZZZ</name>
<comment type="caution">
    <text evidence="2">The sequence shown here is derived from an EMBL/GenBank/DDBJ whole genome shotgun (WGS) entry which is preliminary data.</text>
</comment>
<reference evidence="2" key="1">
    <citation type="submission" date="2019-08" db="EMBL/GenBank/DDBJ databases">
        <authorList>
            <person name="Kucharzyk K."/>
            <person name="Murdoch R.W."/>
            <person name="Higgins S."/>
            <person name="Loffler F."/>
        </authorList>
    </citation>
    <scope>NUCLEOTIDE SEQUENCE</scope>
</reference>
<organism evidence="2">
    <name type="scientific">bioreactor metagenome</name>
    <dbReference type="NCBI Taxonomy" id="1076179"/>
    <lineage>
        <taxon>unclassified sequences</taxon>
        <taxon>metagenomes</taxon>
        <taxon>ecological metagenomes</taxon>
    </lineage>
</organism>
<feature type="compositionally biased region" description="Basic and acidic residues" evidence="1">
    <location>
        <begin position="1"/>
        <end position="33"/>
    </location>
</feature>
<evidence type="ECO:0000313" key="2">
    <source>
        <dbReference type="EMBL" id="MPM46186.1"/>
    </source>
</evidence>
<dbReference type="EMBL" id="VSSQ01011177">
    <property type="protein sequence ID" value="MPM46186.1"/>
    <property type="molecule type" value="Genomic_DNA"/>
</dbReference>
<proteinExistence type="predicted"/>
<sequence length="207" mass="23489">MISRRQLIENRNCRQSDHDRADECATRPDDCDQHGFGQQPGRTDSHEAHQNMGLSEIAQPPGQTGRQRQQRQHAGRIVPAVAGRNAGKRRQQIHRDAPVGGGLGDRSGFDMRDHDQRQQHQCKKHQETLKQIGPADRQKPARNRVEQNHQHADADGQRVIDIEHRFEKLARADQSAGHVNGEEENGDRGRKEPQQMQRIAEAQADKT</sequence>
<accession>A0A644ZZV3</accession>
<feature type="compositionally biased region" description="Basic and acidic residues" evidence="1">
    <location>
        <begin position="107"/>
        <end position="128"/>
    </location>
</feature>
<protein>
    <submittedName>
        <fullName evidence="2">Uncharacterized protein</fullName>
    </submittedName>
</protein>
<gene>
    <name evidence="2" type="ORF">SDC9_92884</name>
</gene>
<feature type="region of interest" description="Disordered" evidence="1">
    <location>
        <begin position="1"/>
        <end position="207"/>
    </location>
</feature>
<evidence type="ECO:0000256" key="1">
    <source>
        <dbReference type="SAM" id="MobiDB-lite"/>
    </source>
</evidence>